<proteinExistence type="predicted"/>
<organism evidence="1 2">
    <name type="scientific">Dryococelus australis</name>
    <dbReference type="NCBI Taxonomy" id="614101"/>
    <lineage>
        <taxon>Eukaryota</taxon>
        <taxon>Metazoa</taxon>
        <taxon>Ecdysozoa</taxon>
        <taxon>Arthropoda</taxon>
        <taxon>Hexapoda</taxon>
        <taxon>Insecta</taxon>
        <taxon>Pterygota</taxon>
        <taxon>Neoptera</taxon>
        <taxon>Polyneoptera</taxon>
        <taxon>Phasmatodea</taxon>
        <taxon>Verophasmatodea</taxon>
        <taxon>Anareolatae</taxon>
        <taxon>Phasmatidae</taxon>
        <taxon>Eurycanthinae</taxon>
        <taxon>Dryococelus</taxon>
    </lineage>
</organism>
<dbReference type="SUPFAM" id="SSF52833">
    <property type="entry name" value="Thioredoxin-like"/>
    <property type="match status" value="1"/>
</dbReference>
<gene>
    <name evidence="1" type="ORF">PR048_023537</name>
</gene>
<evidence type="ECO:0000313" key="1">
    <source>
        <dbReference type="EMBL" id="KAJ8875641.1"/>
    </source>
</evidence>
<protein>
    <recommendedName>
        <fullName evidence="3">Thioredoxin domain-containing protein</fullName>
    </recommendedName>
</protein>
<dbReference type="InterPro" id="IPR036249">
    <property type="entry name" value="Thioredoxin-like_sf"/>
</dbReference>
<comment type="caution">
    <text evidence="1">The sequence shown here is derived from an EMBL/GenBank/DDBJ whole genome shotgun (WGS) entry which is preliminary data.</text>
</comment>
<name>A0ABQ9GUD6_9NEOP</name>
<accession>A0ABQ9GUD6</accession>
<reference evidence="1 2" key="1">
    <citation type="submission" date="2023-02" db="EMBL/GenBank/DDBJ databases">
        <title>LHISI_Scaffold_Assembly.</title>
        <authorList>
            <person name="Stuart O.P."/>
            <person name="Cleave R."/>
            <person name="Magrath M.J.L."/>
            <person name="Mikheyev A.S."/>
        </authorList>
    </citation>
    <scope>NUCLEOTIDE SEQUENCE [LARGE SCALE GENOMIC DNA]</scope>
    <source>
        <strain evidence="1">Daus_M_001</strain>
        <tissue evidence="1">Leg muscle</tissue>
    </source>
</reference>
<dbReference type="Proteomes" id="UP001159363">
    <property type="component" value="Chromosome 8"/>
</dbReference>
<dbReference type="Gene3D" id="3.40.30.10">
    <property type="entry name" value="Glutaredoxin"/>
    <property type="match status" value="1"/>
</dbReference>
<keyword evidence="2" id="KW-1185">Reference proteome</keyword>
<evidence type="ECO:0000313" key="2">
    <source>
        <dbReference type="Proteomes" id="UP001159363"/>
    </source>
</evidence>
<dbReference type="PANTHER" id="PTHR19991">
    <property type="entry name" value="L 2 01289"/>
    <property type="match status" value="1"/>
</dbReference>
<evidence type="ECO:0008006" key="3">
    <source>
        <dbReference type="Google" id="ProtNLM"/>
    </source>
</evidence>
<dbReference type="EMBL" id="JARBHB010000009">
    <property type="protein sequence ID" value="KAJ8875641.1"/>
    <property type="molecule type" value="Genomic_DNA"/>
</dbReference>
<dbReference type="PANTHER" id="PTHR19991:SF2">
    <property type="entry name" value="GH08893P"/>
    <property type="match status" value="1"/>
</dbReference>
<sequence>MVAACEETFLKMLNNCIWKFSDKENCNICMTILEELEKIDDECDVYGIHMVKIQDPQLAKRYSIKTFPALVYFRNGNPLLFEG</sequence>